<proteinExistence type="predicted"/>
<comment type="caution">
    <text evidence="1">The sequence shown here is derived from an EMBL/GenBank/DDBJ whole genome shotgun (WGS) entry which is preliminary data.</text>
</comment>
<organism evidence="1 2">
    <name type="scientific">Colletotrichum sojae</name>
    <dbReference type="NCBI Taxonomy" id="2175907"/>
    <lineage>
        <taxon>Eukaryota</taxon>
        <taxon>Fungi</taxon>
        <taxon>Dikarya</taxon>
        <taxon>Ascomycota</taxon>
        <taxon>Pezizomycotina</taxon>
        <taxon>Sordariomycetes</taxon>
        <taxon>Hypocreomycetidae</taxon>
        <taxon>Glomerellales</taxon>
        <taxon>Glomerellaceae</taxon>
        <taxon>Colletotrichum</taxon>
        <taxon>Colletotrichum orchidearum species complex</taxon>
    </lineage>
</organism>
<accession>A0A8H6IU82</accession>
<evidence type="ECO:0000313" key="1">
    <source>
        <dbReference type="EMBL" id="KAF6798213.1"/>
    </source>
</evidence>
<gene>
    <name evidence="1" type="ORF">CSOJ01_12767</name>
</gene>
<reference evidence="1 2" key="1">
    <citation type="journal article" date="2020" name="Phytopathology">
        <title>Genome Sequence Resources of Colletotrichum truncatum, C. plurivorum, C. musicola, and C. sojae: Four Species Pathogenic to Soybean (Glycine max).</title>
        <authorList>
            <person name="Rogerio F."/>
            <person name="Boufleur T.R."/>
            <person name="Ciampi-Guillardi M."/>
            <person name="Sukno S.A."/>
            <person name="Thon M.R."/>
            <person name="Massola Junior N.S."/>
            <person name="Baroncelli R."/>
        </authorList>
    </citation>
    <scope>NUCLEOTIDE SEQUENCE [LARGE SCALE GENOMIC DNA]</scope>
    <source>
        <strain evidence="1 2">LFN0009</strain>
    </source>
</reference>
<dbReference type="AlphaFoldDB" id="A0A8H6IU82"/>
<evidence type="ECO:0000313" key="2">
    <source>
        <dbReference type="Proteomes" id="UP000652219"/>
    </source>
</evidence>
<keyword evidence="2" id="KW-1185">Reference proteome</keyword>
<dbReference type="Proteomes" id="UP000652219">
    <property type="component" value="Unassembled WGS sequence"/>
</dbReference>
<name>A0A8H6IU82_9PEZI</name>
<sequence>MADGQCSGPAAIVNILPVPQNVTHGWILGRNVSRPMTACCAPNPVRISEGCYEWCELPARFTSKSSDEEELRMELYRCLEENHRELNVSRAVAVHVPEDESESGAGRVEGRRVTSSMLVVWGLVASAFVVLG</sequence>
<dbReference type="EMBL" id="WIGN01000339">
    <property type="protein sequence ID" value="KAF6798213.1"/>
    <property type="molecule type" value="Genomic_DNA"/>
</dbReference>
<protein>
    <submittedName>
        <fullName evidence="1">Oxidoreductase family protein</fullName>
    </submittedName>
</protein>